<dbReference type="Pfam" id="PF00817">
    <property type="entry name" value="IMS"/>
    <property type="match status" value="1"/>
</dbReference>
<keyword evidence="5" id="KW-1185">Reference proteome</keyword>
<dbReference type="PANTHER" id="PTHR35369:SF2">
    <property type="entry name" value="BLR3025 PROTEIN"/>
    <property type="match status" value="1"/>
</dbReference>
<dbReference type="AlphaFoldDB" id="A0A1G8WE80"/>
<evidence type="ECO:0000313" key="5">
    <source>
        <dbReference type="Proteomes" id="UP000199527"/>
    </source>
</evidence>
<dbReference type="GO" id="GO:0006281">
    <property type="term" value="P:DNA repair"/>
    <property type="evidence" value="ECO:0007669"/>
    <property type="project" value="InterPro"/>
</dbReference>
<gene>
    <name evidence="4" type="ORF">SAMN04488540_11330</name>
</gene>
<dbReference type="PANTHER" id="PTHR35369">
    <property type="entry name" value="BLR3025 PROTEIN-RELATED"/>
    <property type="match status" value="1"/>
</dbReference>
<dbReference type="Gene3D" id="3.40.1170.60">
    <property type="match status" value="1"/>
</dbReference>
<dbReference type="InterPro" id="IPR050356">
    <property type="entry name" value="SulA_CellDiv_inhibitor"/>
</dbReference>
<dbReference type="InterPro" id="IPR001126">
    <property type="entry name" value="UmuC"/>
</dbReference>
<evidence type="ECO:0000256" key="2">
    <source>
        <dbReference type="ARBA" id="ARBA00022763"/>
    </source>
</evidence>
<dbReference type="Gene3D" id="3.30.70.270">
    <property type="match status" value="1"/>
</dbReference>
<organism evidence="4 5">
    <name type="scientific">Ferrimonas sediminum</name>
    <dbReference type="NCBI Taxonomy" id="718193"/>
    <lineage>
        <taxon>Bacteria</taxon>
        <taxon>Pseudomonadati</taxon>
        <taxon>Pseudomonadota</taxon>
        <taxon>Gammaproteobacteria</taxon>
        <taxon>Alteromonadales</taxon>
        <taxon>Ferrimonadaceae</taxon>
        <taxon>Ferrimonas</taxon>
    </lineage>
</organism>
<sequence>MLWLGLHFVDLALHHQLQVHSEPVAAALIGGQPRRVCQCNEMAQALGVATDQSVATATALCPELWLLEPLADEQEVLLELAQWAYGFSGRVVLVAPDLLLLEGSSMLRLFQGLDGWRQAINRGLAALGLPCQQGLGLTPLAATVLARQGRDGNSGDPHRLDSLLRALPVTALQLPGDCAERLMQMGIAQTDQLLALPRSELGSRFGAELLLHLSRLQGELPDPRPEYQPSPQFLQKRLLLEEAEQAPMLLFPLQSMVAALAEFLRQRQLACSQFSLSLIHRQGPATRVVLRPAFAESQRQALFKLLQLRFERLTLYQPVTELVLQSEQLSPLSLACEGLSESGQSLVASQQPRRELISQLTARLGEERVRGIATVDEIRPERAWRWAGLGEGSEPVASRPRPPWLLPEPQAVNRQQLQLHQGPERLESGWWDGEPVCRDYYLAQTGDHRWCWAFRQHNGWFIHGWF</sequence>
<dbReference type="InterPro" id="IPR043128">
    <property type="entry name" value="Rev_trsase/Diguanyl_cyclase"/>
</dbReference>
<evidence type="ECO:0000256" key="1">
    <source>
        <dbReference type="ARBA" id="ARBA00010945"/>
    </source>
</evidence>
<dbReference type="RefSeq" id="WP_090366504.1">
    <property type="nucleotide sequence ID" value="NZ_FNEM01000013.1"/>
</dbReference>
<keyword evidence="2" id="KW-0227">DNA damage</keyword>
<dbReference type="CDD" id="cd03468">
    <property type="entry name" value="PolY_like"/>
    <property type="match status" value="1"/>
</dbReference>
<name>A0A1G8WE80_9GAMM</name>
<dbReference type="Proteomes" id="UP000199527">
    <property type="component" value="Unassembled WGS sequence"/>
</dbReference>
<feature type="domain" description="UmuC" evidence="3">
    <location>
        <begin position="11"/>
        <end position="145"/>
    </location>
</feature>
<dbReference type="SUPFAM" id="SSF56672">
    <property type="entry name" value="DNA/RNA polymerases"/>
    <property type="match status" value="1"/>
</dbReference>
<accession>A0A1G8WE80</accession>
<evidence type="ECO:0000259" key="3">
    <source>
        <dbReference type="Pfam" id="PF00817"/>
    </source>
</evidence>
<dbReference type="OrthoDB" id="5298951at2"/>
<proteinExistence type="inferred from homology"/>
<dbReference type="EMBL" id="FNEM01000013">
    <property type="protein sequence ID" value="SDJ76437.1"/>
    <property type="molecule type" value="Genomic_DNA"/>
</dbReference>
<evidence type="ECO:0000313" key="4">
    <source>
        <dbReference type="EMBL" id="SDJ76437.1"/>
    </source>
</evidence>
<dbReference type="InterPro" id="IPR043502">
    <property type="entry name" value="DNA/RNA_pol_sf"/>
</dbReference>
<protein>
    <submittedName>
        <fullName evidence="4">Protein ImuB</fullName>
    </submittedName>
</protein>
<reference evidence="5" key="1">
    <citation type="submission" date="2016-10" db="EMBL/GenBank/DDBJ databases">
        <authorList>
            <person name="Varghese N."/>
            <person name="Submissions S."/>
        </authorList>
    </citation>
    <scope>NUCLEOTIDE SEQUENCE [LARGE SCALE GENOMIC DNA]</scope>
    <source>
        <strain evidence="5">DSM 23317</strain>
    </source>
</reference>
<comment type="similarity">
    <text evidence="1">Belongs to the DNA polymerase type-Y family.</text>
</comment>